<accession>A0A383B4N9</accession>
<organism evidence="1">
    <name type="scientific">marine metagenome</name>
    <dbReference type="NCBI Taxonomy" id="408172"/>
    <lineage>
        <taxon>unclassified sequences</taxon>
        <taxon>metagenomes</taxon>
        <taxon>ecological metagenomes</taxon>
    </lineage>
</organism>
<reference evidence="1" key="1">
    <citation type="submission" date="2018-05" db="EMBL/GenBank/DDBJ databases">
        <authorList>
            <person name="Lanie J.A."/>
            <person name="Ng W.-L."/>
            <person name="Kazmierczak K.M."/>
            <person name="Andrzejewski T.M."/>
            <person name="Davidsen T.M."/>
            <person name="Wayne K.J."/>
            <person name="Tettelin H."/>
            <person name="Glass J.I."/>
            <person name="Rusch D."/>
            <person name="Podicherti R."/>
            <person name="Tsui H.-C.T."/>
            <person name="Winkler M.E."/>
        </authorList>
    </citation>
    <scope>NUCLEOTIDE SEQUENCE</scope>
</reference>
<gene>
    <name evidence="1" type="ORF">METZ01_LOCUS467573</name>
</gene>
<dbReference type="AlphaFoldDB" id="A0A383B4N9"/>
<dbReference type="EMBL" id="UINC01197303">
    <property type="protein sequence ID" value="SVE14719.1"/>
    <property type="molecule type" value="Genomic_DNA"/>
</dbReference>
<proteinExistence type="predicted"/>
<name>A0A383B4N9_9ZZZZ</name>
<feature type="non-terminal residue" evidence="1">
    <location>
        <position position="121"/>
    </location>
</feature>
<sequence>MMRIEAKRNATASQGLLPCFQHLLHALSLQAVVLFAVVLVSTTASQAQVGPEGGGASFFVGSNQRGEGGSPLAVRGFPNQRTEVFFYYNSPEDGIPGPEQNDHLQGFSMVFCYDCRLNCIE</sequence>
<evidence type="ECO:0000313" key="1">
    <source>
        <dbReference type="EMBL" id="SVE14719.1"/>
    </source>
</evidence>
<protein>
    <submittedName>
        <fullName evidence="1">Uncharacterized protein</fullName>
    </submittedName>
</protein>